<proteinExistence type="predicted"/>
<dbReference type="KEGG" id="sfg:AV650_28230"/>
<dbReference type="InterPro" id="IPR012340">
    <property type="entry name" value="NA-bd_OB-fold"/>
</dbReference>
<dbReference type="PROSITE" id="PS50935">
    <property type="entry name" value="SSB"/>
    <property type="match status" value="1"/>
</dbReference>
<organism evidence="3 4">
    <name type="scientific">Serratia fonticola</name>
    <dbReference type="NCBI Taxonomy" id="47917"/>
    <lineage>
        <taxon>Bacteria</taxon>
        <taxon>Pseudomonadati</taxon>
        <taxon>Pseudomonadota</taxon>
        <taxon>Gammaproteobacteria</taxon>
        <taxon>Enterobacterales</taxon>
        <taxon>Yersiniaceae</taxon>
        <taxon>Serratia</taxon>
    </lineage>
</organism>
<dbReference type="EMBL" id="JACNYO010000026">
    <property type="protein sequence ID" value="MBC3214592.1"/>
    <property type="molecule type" value="Genomic_DNA"/>
</dbReference>
<name>A0AAW3WYA3_SERFO</name>
<keyword evidence="1 2" id="KW-0238">DNA-binding</keyword>
<comment type="caution">
    <text evidence="3">The sequence shown here is derived from an EMBL/GenBank/DDBJ whole genome shotgun (WGS) entry which is preliminary data.</text>
</comment>
<dbReference type="Proteomes" id="UP000659084">
    <property type="component" value="Unassembled WGS sequence"/>
</dbReference>
<gene>
    <name evidence="3" type="ORF">H8J20_20845</name>
</gene>
<accession>A0AAW3WYA3</accession>
<protein>
    <submittedName>
        <fullName evidence="3">Single-stranded DNA-binding protein</fullName>
    </submittedName>
</protein>
<dbReference type="GO" id="GO:0003697">
    <property type="term" value="F:single-stranded DNA binding"/>
    <property type="evidence" value="ECO:0007669"/>
    <property type="project" value="InterPro"/>
</dbReference>
<reference evidence="3" key="1">
    <citation type="submission" date="2020-08" db="EMBL/GenBank/DDBJ databases">
        <title>Food and environmental bacterial isolates.</title>
        <authorList>
            <person name="Richter L."/>
            <person name="Du Plessis E.M."/>
            <person name="Duvenage S."/>
            <person name="Allam M."/>
            <person name="Korsten L."/>
        </authorList>
    </citation>
    <scope>NUCLEOTIDE SEQUENCE</scope>
    <source>
        <strain evidence="3">UPMP2127</strain>
    </source>
</reference>
<evidence type="ECO:0000313" key="3">
    <source>
        <dbReference type="EMBL" id="MBC3214592.1"/>
    </source>
</evidence>
<dbReference type="InterPro" id="IPR000424">
    <property type="entry name" value="Primosome_PriB/ssb"/>
</dbReference>
<dbReference type="Gene3D" id="2.40.50.140">
    <property type="entry name" value="Nucleic acid-binding proteins"/>
    <property type="match status" value="1"/>
</dbReference>
<sequence length="112" mass="12790">MQHNAIVGRLLVQPQLIQHDESQYCLFTVAELRNRDDQQTKLELIAYDSVAERIADRCLVGDTISVDFTIKNKMYEKDGSNIYGYSFVAIHAELIAPGNKRRELNSNQAPHQ</sequence>
<dbReference type="RefSeq" id="WP_059202162.1">
    <property type="nucleotide sequence ID" value="NZ_JACBIV010000020.1"/>
</dbReference>
<evidence type="ECO:0000256" key="2">
    <source>
        <dbReference type="PROSITE-ProRule" id="PRU00252"/>
    </source>
</evidence>
<dbReference type="SUPFAM" id="SSF50249">
    <property type="entry name" value="Nucleic acid-binding proteins"/>
    <property type="match status" value="1"/>
</dbReference>
<dbReference type="AlphaFoldDB" id="A0AAW3WYA3"/>
<evidence type="ECO:0000313" key="4">
    <source>
        <dbReference type="Proteomes" id="UP000659084"/>
    </source>
</evidence>
<evidence type="ECO:0000256" key="1">
    <source>
        <dbReference type="ARBA" id="ARBA00023125"/>
    </source>
</evidence>